<dbReference type="Pfam" id="PF03245">
    <property type="entry name" value="Phage_lysis"/>
    <property type="match status" value="1"/>
</dbReference>
<organism evidence="1 2">
    <name type="scientific">Pseudomonas corrugata</name>
    <dbReference type="NCBI Taxonomy" id="47879"/>
    <lineage>
        <taxon>Bacteria</taxon>
        <taxon>Pseudomonadati</taxon>
        <taxon>Pseudomonadota</taxon>
        <taxon>Gammaproteobacteria</taxon>
        <taxon>Pseudomonadales</taxon>
        <taxon>Pseudomonadaceae</taxon>
        <taxon>Pseudomonas</taxon>
    </lineage>
</organism>
<sequence length="147" mass="15588">MTKYLLAGLAVALILAGWRLDHVTTSLDAATERVGTLERAAESRRNTQKLLLQLDTQHTQVQAHAQALNAARLARINSGADRLSVKAACPAVRGTTTAAGLADDQARSELDPASAGRIVTTANDGDDAIRQLTALQDYVSTACIPRK</sequence>
<proteinExistence type="predicted"/>
<evidence type="ECO:0000313" key="2">
    <source>
        <dbReference type="Proteomes" id="UP000536720"/>
    </source>
</evidence>
<dbReference type="AlphaFoldDB" id="A0A7Y6DHI6"/>
<dbReference type="EMBL" id="JABFMR010000008">
    <property type="protein sequence ID" value="NUT87161.1"/>
    <property type="molecule type" value="Genomic_DNA"/>
</dbReference>
<name>A0A7Y6DHI6_9PSED</name>
<comment type="caution">
    <text evidence="1">The sequence shown here is derived from an EMBL/GenBank/DDBJ whole genome shotgun (WGS) entry which is preliminary data.</text>
</comment>
<dbReference type="InterPro" id="IPR004929">
    <property type="entry name" value="I-spanin"/>
</dbReference>
<evidence type="ECO:0000313" key="1">
    <source>
        <dbReference type="EMBL" id="NUT87161.1"/>
    </source>
</evidence>
<dbReference type="Proteomes" id="UP000536720">
    <property type="component" value="Unassembled WGS sequence"/>
</dbReference>
<dbReference type="GO" id="GO:0044659">
    <property type="term" value="P:viral release from host cell by cytolysis"/>
    <property type="evidence" value="ECO:0007669"/>
    <property type="project" value="InterPro"/>
</dbReference>
<reference evidence="1 2" key="1">
    <citation type="journal article" date="2020" name="Front. Plant Sci.">
        <title>Isolation of Rhizosphere Bacteria That Improve Quality and Water Stress Tolerance in Greenhouse Ornamentals.</title>
        <authorList>
            <person name="Nordstedt N.P."/>
            <person name="Jones M.L."/>
        </authorList>
    </citation>
    <scope>NUCLEOTIDE SEQUENCE [LARGE SCALE GENOMIC DNA]</scope>
    <source>
        <strain evidence="1 2">C7D2</strain>
    </source>
</reference>
<accession>A0A7Y6DHI6</accession>
<gene>
    <name evidence="1" type="ORF">HNO91_12060</name>
</gene>
<protein>
    <submittedName>
        <fullName evidence="1">Lysis protein</fullName>
    </submittedName>
</protein>